<evidence type="ECO:0000256" key="2">
    <source>
        <dbReference type="ARBA" id="ARBA00009784"/>
    </source>
</evidence>
<dbReference type="InterPro" id="IPR002771">
    <property type="entry name" value="Multi_antbiot-R_MarC"/>
</dbReference>
<comment type="caution">
    <text evidence="8">The sequence shown here is derived from an EMBL/GenBank/DDBJ whole genome shotgun (WGS) entry which is preliminary data.</text>
</comment>
<dbReference type="AlphaFoldDB" id="A0A369KBY9"/>
<feature type="transmembrane region" description="Helical" evidence="7">
    <location>
        <begin position="135"/>
        <end position="155"/>
    </location>
</feature>
<dbReference type="Pfam" id="PF01914">
    <property type="entry name" value="MarC"/>
    <property type="match status" value="1"/>
</dbReference>
<evidence type="ECO:0000256" key="5">
    <source>
        <dbReference type="ARBA" id="ARBA00022989"/>
    </source>
</evidence>
<gene>
    <name evidence="8" type="ORF">HAT2_00467</name>
</gene>
<evidence type="ECO:0000256" key="6">
    <source>
        <dbReference type="ARBA" id="ARBA00023136"/>
    </source>
</evidence>
<keyword evidence="6 7" id="KW-0472">Membrane</keyword>
<dbReference type="EMBL" id="QQBG01000017">
    <property type="protein sequence ID" value="RDB31428.1"/>
    <property type="molecule type" value="Genomic_DNA"/>
</dbReference>
<dbReference type="GO" id="GO:0005886">
    <property type="term" value="C:plasma membrane"/>
    <property type="evidence" value="ECO:0007669"/>
    <property type="project" value="UniProtKB-SubCell"/>
</dbReference>
<evidence type="ECO:0000313" key="9">
    <source>
        <dbReference type="Proteomes" id="UP000253816"/>
    </source>
</evidence>
<dbReference type="PANTHER" id="PTHR33508:SF1">
    <property type="entry name" value="UPF0056 MEMBRANE PROTEIN YHCE"/>
    <property type="match status" value="1"/>
</dbReference>
<keyword evidence="9" id="KW-1185">Reference proteome</keyword>
<comment type="caution">
    <text evidence="7">Lacks conserved residue(s) required for the propagation of feature annotation.</text>
</comment>
<feature type="transmembrane region" description="Helical" evidence="7">
    <location>
        <begin position="108"/>
        <end position="129"/>
    </location>
</feature>
<dbReference type="RefSeq" id="WP_114544479.1">
    <property type="nucleotide sequence ID" value="NZ_QQBG01000017.1"/>
</dbReference>
<feature type="transmembrane region" description="Helical" evidence="7">
    <location>
        <begin position="6"/>
        <end position="27"/>
    </location>
</feature>
<evidence type="ECO:0000256" key="1">
    <source>
        <dbReference type="ARBA" id="ARBA00004651"/>
    </source>
</evidence>
<dbReference type="OrthoDB" id="21094at2"/>
<keyword evidence="4 7" id="KW-0812">Transmembrane</keyword>
<evidence type="ECO:0000256" key="3">
    <source>
        <dbReference type="ARBA" id="ARBA00022475"/>
    </source>
</evidence>
<dbReference type="Proteomes" id="UP000253816">
    <property type="component" value="Unassembled WGS sequence"/>
</dbReference>
<comment type="subcellular location">
    <subcellularLocation>
        <location evidence="1 7">Cell membrane</location>
        <topology evidence="1 7">Multi-pass membrane protein</topology>
    </subcellularLocation>
</comment>
<evidence type="ECO:0000256" key="7">
    <source>
        <dbReference type="RuleBase" id="RU362048"/>
    </source>
</evidence>
<feature type="transmembrane region" description="Helical" evidence="7">
    <location>
        <begin position="167"/>
        <end position="187"/>
    </location>
</feature>
<name>A0A369KBY9_9BACT</name>
<keyword evidence="5 7" id="KW-1133">Transmembrane helix</keyword>
<accession>A0A369KBY9</accession>
<proteinExistence type="inferred from homology"/>
<keyword evidence="3" id="KW-1003">Cell membrane</keyword>
<dbReference type="PANTHER" id="PTHR33508">
    <property type="entry name" value="UPF0056 MEMBRANE PROTEIN YHCE"/>
    <property type="match status" value="1"/>
</dbReference>
<sequence length="197" mass="21070">MDFSIIAARSVQLFFLLGPLSSAPMVVSITTKMSKRAGAMLVIRECLFAGLLCFLFNHGGAPTLANVGISIHALRLAGGILLSLSGLEFLGLRKGNLSSERADPEKMFLVPVGCPMLAGPGTLFSIAALPANEVLITDVSCVIVICSAILLLLAFQWNAKMFHATFLLLLERLSGLFIMGLGCEMILKGLWHFSDMA</sequence>
<reference evidence="8 9" key="1">
    <citation type="submission" date="2018-07" db="EMBL/GenBank/DDBJ databases">
        <title>Comparative genomics of the Candidatus Parilichlamydiaceae reveals evidence of convergent evolution and genome reduction in the phylum Chlamydiae.</title>
        <authorList>
            <person name="Taylor-Brown A."/>
            <person name="Polkinghorne A."/>
        </authorList>
    </citation>
    <scope>NUCLEOTIDE SEQUENCE [LARGE SCALE GENOMIC DNA]</scope>
    <source>
        <strain evidence="8 9">Hat2</strain>
    </source>
</reference>
<protein>
    <recommendedName>
        <fullName evidence="7">UPF0056 membrane protein</fullName>
    </recommendedName>
</protein>
<evidence type="ECO:0000313" key="8">
    <source>
        <dbReference type="EMBL" id="RDB31428.1"/>
    </source>
</evidence>
<feature type="transmembrane region" description="Helical" evidence="7">
    <location>
        <begin position="69"/>
        <end position="87"/>
    </location>
</feature>
<organism evidence="8 9">
    <name type="scientific">Candidatus Similichlamydia laticola</name>
    <dbReference type="NCBI Taxonomy" id="2170265"/>
    <lineage>
        <taxon>Bacteria</taxon>
        <taxon>Pseudomonadati</taxon>
        <taxon>Chlamydiota</taxon>
        <taxon>Chlamydiia</taxon>
        <taxon>Parachlamydiales</taxon>
        <taxon>Candidatus Parilichlamydiaceae</taxon>
        <taxon>Candidatus Similichlamydia</taxon>
    </lineage>
</organism>
<comment type="similarity">
    <text evidence="2 7">Belongs to the UPF0056 (MarC) family.</text>
</comment>
<evidence type="ECO:0000256" key="4">
    <source>
        <dbReference type="ARBA" id="ARBA00022692"/>
    </source>
</evidence>